<feature type="transmembrane region" description="Helical" evidence="1">
    <location>
        <begin position="250"/>
        <end position="273"/>
    </location>
</feature>
<reference evidence="2 3" key="1">
    <citation type="submission" date="2024-01" db="EMBL/GenBank/DDBJ databases">
        <title>Genome insights into Plantactinospora sonchi sp. nov.</title>
        <authorList>
            <person name="Wang L."/>
        </authorList>
    </citation>
    <scope>NUCLEOTIDE SEQUENCE [LARGE SCALE GENOMIC DNA]</scope>
    <source>
        <strain evidence="2 3">NEAU-QY2</strain>
    </source>
</reference>
<proteinExistence type="predicted"/>
<feature type="transmembrane region" description="Helical" evidence="1">
    <location>
        <begin position="158"/>
        <end position="181"/>
    </location>
</feature>
<comment type="caution">
    <text evidence="2">The sequence shown here is derived from an EMBL/GenBank/DDBJ whole genome shotgun (WGS) entry which is preliminary data.</text>
</comment>
<keyword evidence="3" id="KW-1185">Reference proteome</keyword>
<feature type="transmembrane region" description="Helical" evidence="1">
    <location>
        <begin position="105"/>
        <end position="126"/>
    </location>
</feature>
<dbReference type="Proteomes" id="UP001332243">
    <property type="component" value="Unassembled WGS sequence"/>
</dbReference>
<sequence length="278" mass="29403">MSERTSGGATELRRAPHRWRVSGSWLAVLVAIVLVAVVAAALGPHNADFYQLWVYFDPQTGEEQYQNLRVDLFMALTSGFFWNQFVALFLGVFLASRLRGISRALVAAVPAGMLLAAVNLAVAWQVSADTRRRLDWWSENASATFPTDLLAEDGFQRVLAAGLAGYPLAAIAGVGLGTLVAPMLRASTVANTLLAVVATVTYGGFTMIVGGWVATADYEPVALLAGLALLPPAPVTPAVVRTALGDHGDAFTVAMLVGNVVWATVLIAAGRLVDARRA</sequence>
<feature type="transmembrane region" description="Helical" evidence="1">
    <location>
        <begin position="21"/>
        <end position="43"/>
    </location>
</feature>
<accession>A0ABU7RRM3</accession>
<dbReference type="EMBL" id="JAZGQK010000007">
    <property type="protein sequence ID" value="MEE6258894.1"/>
    <property type="molecule type" value="Genomic_DNA"/>
</dbReference>
<evidence type="ECO:0000313" key="2">
    <source>
        <dbReference type="EMBL" id="MEE6258894.1"/>
    </source>
</evidence>
<feature type="transmembrane region" description="Helical" evidence="1">
    <location>
        <begin position="193"/>
        <end position="214"/>
    </location>
</feature>
<evidence type="ECO:0008006" key="4">
    <source>
        <dbReference type="Google" id="ProtNLM"/>
    </source>
</evidence>
<keyword evidence="1" id="KW-0472">Membrane</keyword>
<gene>
    <name evidence="2" type="ORF">V1633_10370</name>
</gene>
<feature type="transmembrane region" description="Helical" evidence="1">
    <location>
        <begin position="72"/>
        <end position="93"/>
    </location>
</feature>
<keyword evidence="1" id="KW-0812">Transmembrane</keyword>
<dbReference type="RefSeq" id="WP_331214016.1">
    <property type="nucleotide sequence ID" value="NZ_JAZGQK010000007.1"/>
</dbReference>
<keyword evidence="1" id="KW-1133">Transmembrane helix</keyword>
<evidence type="ECO:0000256" key="1">
    <source>
        <dbReference type="SAM" id="Phobius"/>
    </source>
</evidence>
<name>A0ABU7RRM3_9ACTN</name>
<protein>
    <recommendedName>
        <fullName evidence="4">ABC transporter permease</fullName>
    </recommendedName>
</protein>
<evidence type="ECO:0000313" key="3">
    <source>
        <dbReference type="Proteomes" id="UP001332243"/>
    </source>
</evidence>
<organism evidence="2 3">
    <name type="scientific">Plantactinospora sonchi</name>
    <dbReference type="NCBI Taxonomy" id="1544735"/>
    <lineage>
        <taxon>Bacteria</taxon>
        <taxon>Bacillati</taxon>
        <taxon>Actinomycetota</taxon>
        <taxon>Actinomycetes</taxon>
        <taxon>Micromonosporales</taxon>
        <taxon>Micromonosporaceae</taxon>
        <taxon>Plantactinospora</taxon>
    </lineage>
</organism>